<name>A0A0E9RXK6_ANGAN</name>
<proteinExistence type="predicted"/>
<protein>
    <submittedName>
        <fullName evidence="2">Uncharacterized protein</fullName>
    </submittedName>
</protein>
<dbReference type="AlphaFoldDB" id="A0A0E9RXK6"/>
<organism evidence="2">
    <name type="scientific">Anguilla anguilla</name>
    <name type="common">European freshwater eel</name>
    <name type="synonym">Muraena anguilla</name>
    <dbReference type="NCBI Taxonomy" id="7936"/>
    <lineage>
        <taxon>Eukaryota</taxon>
        <taxon>Metazoa</taxon>
        <taxon>Chordata</taxon>
        <taxon>Craniata</taxon>
        <taxon>Vertebrata</taxon>
        <taxon>Euteleostomi</taxon>
        <taxon>Actinopterygii</taxon>
        <taxon>Neopterygii</taxon>
        <taxon>Teleostei</taxon>
        <taxon>Anguilliformes</taxon>
        <taxon>Anguillidae</taxon>
        <taxon>Anguilla</taxon>
    </lineage>
</organism>
<reference evidence="2" key="2">
    <citation type="journal article" date="2015" name="Fish Shellfish Immunol.">
        <title>Early steps in the European eel (Anguilla anguilla)-Vibrio vulnificus interaction in the gills: Role of the RtxA13 toxin.</title>
        <authorList>
            <person name="Callol A."/>
            <person name="Pajuelo D."/>
            <person name="Ebbesson L."/>
            <person name="Teles M."/>
            <person name="MacKenzie S."/>
            <person name="Amaro C."/>
        </authorList>
    </citation>
    <scope>NUCLEOTIDE SEQUENCE</scope>
</reference>
<feature type="compositionally biased region" description="Basic and acidic residues" evidence="1">
    <location>
        <begin position="30"/>
        <end position="39"/>
    </location>
</feature>
<dbReference type="EMBL" id="GBXM01075452">
    <property type="protein sequence ID" value="JAH33125.1"/>
    <property type="molecule type" value="Transcribed_RNA"/>
</dbReference>
<sequence>MKVFEKKTRQISQPKKQEICHCAPNTRSPPHSESKLLVS</sequence>
<feature type="region of interest" description="Disordered" evidence="1">
    <location>
        <begin position="1"/>
        <end position="39"/>
    </location>
</feature>
<evidence type="ECO:0000256" key="1">
    <source>
        <dbReference type="SAM" id="MobiDB-lite"/>
    </source>
</evidence>
<reference evidence="2" key="1">
    <citation type="submission" date="2014-11" db="EMBL/GenBank/DDBJ databases">
        <authorList>
            <person name="Amaro Gonzalez C."/>
        </authorList>
    </citation>
    <scope>NUCLEOTIDE SEQUENCE</scope>
</reference>
<evidence type="ECO:0000313" key="2">
    <source>
        <dbReference type="EMBL" id="JAH33125.1"/>
    </source>
</evidence>
<accession>A0A0E9RXK6</accession>